<dbReference type="SUPFAM" id="SSF48371">
    <property type="entry name" value="ARM repeat"/>
    <property type="match status" value="1"/>
</dbReference>
<gene>
    <name evidence="3" type="ORF">PGLA1383_LOCUS40160</name>
</gene>
<dbReference type="InterPro" id="IPR016024">
    <property type="entry name" value="ARM-type_fold"/>
</dbReference>
<keyword evidence="1" id="KW-0677">Repeat</keyword>
<evidence type="ECO:0000313" key="3">
    <source>
        <dbReference type="EMBL" id="CAE8622767.1"/>
    </source>
</evidence>
<evidence type="ECO:0008006" key="5">
    <source>
        <dbReference type="Google" id="ProtNLM"/>
    </source>
</evidence>
<organism evidence="3 4">
    <name type="scientific">Polarella glacialis</name>
    <name type="common">Dinoflagellate</name>
    <dbReference type="NCBI Taxonomy" id="89957"/>
    <lineage>
        <taxon>Eukaryota</taxon>
        <taxon>Sar</taxon>
        <taxon>Alveolata</taxon>
        <taxon>Dinophyceae</taxon>
        <taxon>Suessiales</taxon>
        <taxon>Suessiaceae</taxon>
        <taxon>Polarella</taxon>
    </lineage>
</organism>
<dbReference type="PANTHER" id="PTHR20938:SF0">
    <property type="entry name" value="INTEGRATOR COMPLEX SUBUNIT 4"/>
    <property type="match status" value="1"/>
</dbReference>
<feature type="compositionally biased region" description="Acidic residues" evidence="2">
    <location>
        <begin position="484"/>
        <end position="501"/>
    </location>
</feature>
<protein>
    <recommendedName>
        <fullName evidence="5">HEAT repeat-containing protein 1</fullName>
    </recommendedName>
</protein>
<name>A0A813GF44_POLGL</name>
<keyword evidence="4" id="KW-1185">Reference proteome</keyword>
<feature type="region of interest" description="Disordered" evidence="2">
    <location>
        <begin position="461"/>
        <end position="531"/>
    </location>
</feature>
<dbReference type="Gene3D" id="1.25.10.10">
    <property type="entry name" value="Leucine-rich Repeat Variant"/>
    <property type="match status" value="3"/>
</dbReference>
<proteinExistence type="predicted"/>
<accession>A0A813GF44</accession>
<evidence type="ECO:0000313" key="4">
    <source>
        <dbReference type="Proteomes" id="UP000654075"/>
    </source>
</evidence>
<feature type="compositionally biased region" description="Acidic residues" evidence="2">
    <location>
        <begin position="522"/>
        <end position="531"/>
    </location>
</feature>
<dbReference type="Pfam" id="PF02985">
    <property type="entry name" value="HEAT"/>
    <property type="match status" value="1"/>
</dbReference>
<feature type="non-terminal residue" evidence="3">
    <location>
        <position position="531"/>
    </location>
</feature>
<dbReference type="InterPro" id="IPR011989">
    <property type="entry name" value="ARM-like"/>
</dbReference>
<comment type="caution">
    <text evidence="3">The sequence shown here is derived from an EMBL/GenBank/DDBJ whole genome shotgun (WGS) entry which is preliminary data.</text>
</comment>
<dbReference type="Proteomes" id="UP000654075">
    <property type="component" value="Unassembled WGS sequence"/>
</dbReference>
<evidence type="ECO:0000256" key="2">
    <source>
        <dbReference type="SAM" id="MobiDB-lite"/>
    </source>
</evidence>
<dbReference type="AlphaFoldDB" id="A0A813GF44"/>
<reference evidence="3" key="1">
    <citation type="submission" date="2021-02" db="EMBL/GenBank/DDBJ databases">
        <authorList>
            <person name="Dougan E. K."/>
            <person name="Rhodes N."/>
            <person name="Thang M."/>
            <person name="Chan C."/>
        </authorList>
    </citation>
    <scope>NUCLEOTIDE SEQUENCE</scope>
</reference>
<sequence>VRAGAAEAAARLACKYPGRSNVEVAAKLLRSLLRDEDVWVRCQACQGFADLDARSLPDPRGSLVAPLLSALSDEDADVRRIAASVLLIQAPSAIQPPRGGYAAQIGFQRSGMLGISDEVEDHLLKLLGGGSSTAPGGGGCRDWWTWQAAVLVALSGSGPARAVAWDALLDRRGAASGAASAWSISCCSEDLRAAASIRLGTPSPALVEKHRTEDALRNLESGWWRLRSSSVETLSAAVAAGSYEAGLGVIRQLPHASSRVRFAAIESLSHLSSRALPDVALRSIEVLLDRLRDPVAEIRAAAAEAFRRIAAGGGLSDAGLNAIARCVVHGASEEASRACGMILVTVAEVPLHGSRLAMVASGFLVRALLASEVQGSEAKHTVLSVLAQIVPSGFLPAETALHQVAVADKDASVRLAALDALRASTREGQGCSQKLREAALHLVLDDDEVVRDAAAELLADLPHAEASPDEPVLEEETRKKLSDSEDEGEVLSESESEEADSYGDGNLSQGDQVLSASSSDLPDLEEGPDEP</sequence>
<feature type="compositionally biased region" description="Polar residues" evidence="2">
    <location>
        <begin position="506"/>
        <end position="520"/>
    </location>
</feature>
<dbReference type="PANTHER" id="PTHR20938">
    <property type="entry name" value="INTEGRATOR COMPLEX SUBUNIT 4"/>
    <property type="match status" value="1"/>
</dbReference>
<evidence type="ECO:0000256" key="1">
    <source>
        <dbReference type="ARBA" id="ARBA00022737"/>
    </source>
</evidence>
<dbReference type="InterPro" id="IPR000357">
    <property type="entry name" value="HEAT"/>
</dbReference>
<dbReference type="EMBL" id="CAJNNV010028049">
    <property type="protein sequence ID" value="CAE8622767.1"/>
    <property type="molecule type" value="Genomic_DNA"/>
</dbReference>